<evidence type="ECO:0000313" key="2">
    <source>
        <dbReference type="EnsemblPlants" id="Bo3g164130.1"/>
    </source>
</evidence>
<dbReference type="OMA" id="CADPMES"/>
<feature type="compositionally biased region" description="Basic and acidic residues" evidence="1">
    <location>
        <begin position="78"/>
        <end position="87"/>
    </location>
</feature>
<feature type="compositionally biased region" description="Basic residues" evidence="1">
    <location>
        <begin position="287"/>
        <end position="302"/>
    </location>
</feature>
<feature type="compositionally biased region" description="Polar residues" evidence="1">
    <location>
        <begin position="88"/>
        <end position="106"/>
    </location>
</feature>
<reference evidence="2" key="2">
    <citation type="submission" date="2015-03" db="UniProtKB">
        <authorList>
            <consortium name="EnsemblPlants"/>
        </authorList>
    </citation>
    <scope>IDENTIFICATION</scope>
</reference>
<feature type="region of interest" description="Disordered" evidence="1">
    <location>
        <begin position="245"/>
        <end position="426"/>
    </location>
</feature>
<feature type="compositionally biased region" description="Basic and acidic residues" evidence="1">
    <location>
        <begin position="253"/>
        <end position="267"/>
    </location>
</feature>
<sequence>MALLKANTTLHHHQRREPYQRSSQNRNSNRTSSLIFLYGGSLLEAGVMIACDSNPRRNSGYFRGDFHNARLPQANLQLDHREREEGRLSSTAFKTPPQENISTSGKRPQPAERGAPLLLSDTAVPFEAVQDAMGEIRGYMNQYANCSDPAESAARKERLRQAEAQGQIEESAVKMVKASLAREATEAVKLTPADPEAEAHERIPVAERLRPLNIEPIPQNSPVPINEVDPALCILVTARVGPAPTNELARTTTSEREAQMTQKREPGRPPSRKMTNPSPSPAPGSCSRKRKVAAKPPVARRRPLVEGERPTKVTKAGKTRATHASTPSSSDNIPLARMIPPPLIKGSNAKKRKTQSAKPPVGRRKINNEETRGALKQSTGLSRGEASRPAGSAGNSQSSDNIPLSKMVPRSSRKRTDFRIPSAPAP</sequence>
<proteinExistence type="predicted"/>
<keyword evidence="3" id="KW-1185">Reference proteome</keyword>
<dbReference type="EnsemblPlants" id="Bo3g164130.1">
    <property type="protein sequence ID" value="Bo3g164130.1"/>
    <property type="gene ID" value="Bo3g164130"/>
</dbReference>
<feature type="region of interest" description="Disordered" evidence="1">
    <location>
        <begin position="1"/>
        <end position="28"/>
    </location>
</feature>
<dbReference type="Gramene" id="Bo3g164130.1">
    <property type="protein sequence ID" value="Bo3g164130.1"/>
    <property type="gene ID" value="Bo3g164130"/>
</dbReference>
<feature type="compositionally biased region" description="Polar residues" evidence="1">
    <location>
        <begin position="322"/>
        <end position="332"/>
    </location>
</feature>
<accession>A0A0D3BKW6</accession>
<evidence type="ECO:0000313" key="3">
    <source>
        <dbReference type="Proteomes" id="UP000032141"/>
    </source>
</evidence>
<evidence type="ECO:0000256" key="1">
    <source>
        <dbReference type="SAM" id="MobiDB-lite"/>
    </source>
</evidence>
<protein>
    <submittedName>
        <fullName evidence="2">Uncharacterized protein</fullName>
    </submittedName>
</protein>
<reference evidence="2 3" key="1">
    <citation type="journal article" date="2014" name="Genome Biol.">
        <title>Transcriptome and methylome profiling reveals relics of genome dominance in the mesopolyploid Brassica oleracea.</title>
        <authorList>
            <person name="Parkin I.A."/>
            <person name="Koh C."/>
            <person name="Tang H."/>
            <person name="Robinson S.J."/>
            <person name="Kagale S."/>
            <person name="Clarke W.E."/>
            <person name="Town C.D."/>
            <person name="Nixon J."/>
            <person name="Krishnakumar V."/>
            <person name="Bidwell S.L."/>
            <person name="Denoeud F."/>
            <person name="Belcram H."/>
            <person name="Links M.G."/>
            <person name="Just J."/>
            <person name="Clarke C."/>
            <person name="Bender T."/>
            <person name="Huebert T."/>
            <person name="Mason A.S."/>
            <person name="Pires J.C."/>
            <person name="Barker G."/>
            <person name="Moore J."/>
            <person name="Walley P.G."/>
            <person name="Manoli S."/>
            <person name="Batley J."/>
            <person name="Edwards D."/>
            <person name="Nelson M.N."/>
            <person name="Wang X."/>
            <person name="Paterson A.H."/>
            <person name="King G."/>
            <person name="Bancroft I."/>
            <person name="Chalhoub B."/>
            <person name="Sharpe A.G."/>
        </authorList>
    </citation>
    <scope>NUCLEOTIDE SEQUENCE</scope>
    <source>
        <strain evidence="2 3">cv. TO1000</strain>
    </source>
</reference>
<name>A0A0D3BKW6_BRAOL</name>
<dbReference type="HOGENOM" id="CLU_644591_0_0_1"/>
<feature type="region of interest" description="Disordered" evidence="1">
    <location>
        <begin position="74"/>
        <end position="113"/>
    </location>
</feature>
<feature type="compositionally biased region" description="Polar residues" evidence="1">
    <location>
        <begin position="393"/>
        <end position="402"/>
    </location>
</feature>
<organism evidence="2 3">
    <name type="scientific">Brassica oleracea var. oleracea</name>
    <dbReference type="NCBI Taxonomy" id="109376"/>
    <lineage>
        <taxon>Eukaryota</taxon>
        <taxon>Viridiplantae</taxon>
        <taxon>Streptophyta</taxon>
        <taxon>Embryophyta</taxon>
        <taxon>Tracheophyta</taxon>
        <taxon>Spermatophyta</taxon>
        <taxon>Magnoliopsida</taxon>
        <taxon>eudicotyledons</taxon>
        <taxon>Gunneridae</taxon>
        <taxon>Pentapetalae</taxon>
        <taxon>rosids</taxon>
        <taxon>malvids</taxon>
        <taxon>Brassicales</taxon>
        <taxon>Brassicaceae</taxon>
        <taxon>Brassiceae</taxon>
        <taxon>Brassica</taxon>
    </lineage>
</organism>
<dbReference type="AlphaFoldDB" id="A0A0D3BKW6"/>
<dbReference type="Proteomes" id="UP000032141">
    <property type="component" value="Chromosome C3"/>
</dbReference>
<feature type="compositionally biased region" description="Basic residues" evidence="1">
    <location>
        <begin position="348"/>
        <end position="365"/>
    </location>
</feature>